<sequence>MSKSGVTHTDTSSGKGGGQLTENPATPAPEGGIQPQAQTPAPSSGSMYDKRDHIENESGKSGSDGKGAGQQR</sequence>
<keyword evidence="3" id="KW-1185">Reference proteome</keyword>
<evidence type="ECO:0000313" key="2">
    <source>
        <dbReference type="EMBL" id="TNC63918.1"/>
    </source>
</evidence>
<evidence type="ECO:0000256" key="1">
    <source>
        <dbReference type="SAM" id="MobiDB-lite"/>
    </source>
</evidence>
<accession>A0A5C4N9Y5</accession>
<organism evidence="2 3">
    <name type="scientific">Rubellimicrobium roseum</name>
    <dbReference type="NCBI Taxonomy" id="687525"/>
    <lineage>
        <taxon>Bacteria</taxon>
        <taxon>Pseudomonadati</taxon>
        <taxon>Pseudomonadota</taxon>
        <taxon>Alphaproteobacteria</taxon>
        <taxon>Rhodobacterales</taxon>
        <taxon>Roseobacteraceae</taxon>
        <taxon>Rubellimicrobium</taxon>
    </lineage>
</organism>
<dbReference type="EMBL" id="VDFV01000046">
    <property type="protein sequence ID" value="TNC63918.1"/>
    <property type="molecule type" value="Genomic_DNA"/>
</dbReference>
<evidence type="ECO:0000313" key="3">
    <source>
        <dbReference type="Proteomes" id="UP000305709"/>
    </source>
</evidence>
<feature type="compositionally biased region" description="Polar residues" evidence="1">
    <location>
        <begin position="1"/>
        <end position="13"/>
    </location>
</feature>
<gene>
    <name evidence="2" type="ORF">FHG71_19050</name>
</gene>
<feature type="compositionally biased region" description="Gly residues" evidence="1">
    <location>
        <begin position="62"/>
        <end position="72"/>
    </location>
</feature>
<feature type="compositionally biased region" description="Basic and acidic residues" evidence="1">
    <location>
        <begin position="48"/>
        <end position="58"/>
    </location>
</feature>
<proteinExistence type="predicted"/>
<feature type="region of interest" description="Disordered" evidence="1">
    <location>
        <begin position="1"/>
        <end position="72"/>
    </location>
</feature>
<feature type="compositionally biased region" description="Polar residues" evidence="1">
    <location>
        <begin position="35"/>
        <end position="46"/>
    </location>
</feature>
<name>A0A5C4N9Y5_9RHOB</name>
<dbReference type="RefSeq" id="WP_139083283.1">
    <property type="nucleotide sequence ID" value="NZ_VDFV01000046.1"/>
</dbReference>
<dbReference type="Proteomes" id="UP000305709">
    <property type="component" value="Unassembled WGS sequence"/>
</dbReference>
<reference evidence="2 3" key="1">
    <citation type="submission" date="2019-06" db="EMBL/GenBank/DDBJ databases">
        <authorList>
            <person name="Jiang L."/>
        </authorList>
    </citation>
    <scope>NUCLEOTIDE SEQUENCE [LARGE SCALE GENOMIC DNA]</scope>
    <source>
        <strain evidence="2 3">YIM 48858</strain>
    </source>
</reference>
<protein>
    <submittedName>
        <fullName evidence="2">Uncharacterized protein</fullName>
    </submittedName>
</protein>
<dbReference type="AlphaFoldDB" id="A0A5C4N9Y5"/>
<comment type="caution">
    <text evidence="2">The sequence shown here is derived from an EMBL/GenBank/DDBJ whole genome shotgun (WGS) entry which is preliminary data.</text>
</comment>